<evidence type="ECO:0000313" key="8">
    <source>
        <dbReference type="EMBL" id="MBB5224092.1"/>
    </source>
</evidence>
<keyword evidence="1" id="KW-0479">Metal-binding</keyword>
<gene>
    <name evidence="8" type="ORF">HNP73_004053</name>
</gene>
<name>A0A840SYF0_9RHOB</name>
<feature type="region of interest" description="Disordered" evidence="5">
    <location>
        <begin position="29"/>
        <end position="48"/>
    </location>
</feature>
<accession>A0A840SYF0</accession>
<dbReference type="AlphaFoldDB" id="A0A840SYF0"/>
<dbReference type="PROSITE" id="PS51128">
    <property type="entry name" value="ZF_DKSA_2"/>
    <property type="match status" value="1"/>
</dbReference>
<evidence type="ECO:0000259" key="7">
    <source>
        <dbReference type="Pfam" id="PF21173"/>
    </source>
</evidence>
<dbReference type="RefSeq" id="WP_184154310.1">
    <property type="nucleotide sequence ID" value="NZ_JACHFM010000005.1"/>
</dbReference>
<dbReference type="Pfam" id="PF01258">
    <property type="entry name" value="zf-dskA_traR"/>
    <property type="match status" value="1"/>
</dbReference>
<dbReference type="PANTHER" id="PTHR33823:SF4">
    <property type="entry name" value="GENERAL STRESS PROTEIN 16O"/>
    <property type="match status" value="1"/>
</dbReference>
<keyword evidence="2" id="KW-0863">Zinc-finger</keyword>
<dbReference type="Pfam" id="PF21173">
    <property type="entry name" value="DksA-like_N"/>
    <property type="match status" value="1"/>
</dbReference>
<evidence type="ECO:0000256" key="4">
    <source>
        <dbReference type="PROSITE-ProRule" id="PRU00510"/>
    </source>
</evidence>
<dbReference type="SUPFAM" id="SSF57716">
    <property type="entry name" value="Glucocorticoid receptor-like (DNA-binding domain)"/>
    <property type="match status" value="1"/>
</dbReference>
<dbReference type="Proteomes" id="UP000549457">
    <property type="component" value="Unassembled WGS sequence"/>
</dbReference>
<keyword evidence="9" id="KW-1185">Reference proteome</keyword>
<feature type="domain" description="Zinc finger DksA/TraR C4-type" evidence="6">
    <location>
        <begin position="74"/>
        <end position="106"/>
    </location>
</feature>
<keyword evidence="3" id="KW-0862">Zinc</keyword>
<feature type="domain" description="DnaK suppressor protein-like N-terminal" evidence="7">
    <location>
        <begin position="9"/>
        <end position="71"/>
    </location>
</feature>
<dbReference type="InterPro" id="IPR000962">
    <property type="entry name" value="Znf_DskA_TraR"/>
</dbReference>
<evidence type="ECO:0000259" key="6">
    <source>
        <dbReference type="Pfam" id="PF01258"/>
    </source>
</evidence>
<organism evidence="8 9">
    <name type="scientific">Amaricoccus macauensis</name>
    <dbReference type="NCBI Taxonomy" id="57001"/>
    <lineage>
        <taxon>Bacteria</taxon>
        <taxon>Pseudomonadati</taxon>
        <taxon>Pseudomonadota</taxon>
        <taxon>Alphaproteobacteria</taxon>
        <taxon>Rhodobacterales</taxon>
        <taxon>Paracoccaceae</taxon>
        <taxon>Amaricoccus</taxon>
    </lineage>
</organism>
<evidence type="ECO:0000313" key="9">
    <source>
        <dbReference type="Proteomes" id="UP000549457"/>
    </source>
</evidence>
<dbReference type="PANTHER" id="PTHR33823">
    <property type="entry name" value="RNA POLYMERASE-BINDING TRANSCRIPTION FACTOR DKSA-RELATED"/>
    <property type="match status" value="1"/>
</dbReference>
<dbReference type="Gene3D" id="1.20.120.910">
    <property type="entry name" value="DksA, coiled-coil domain"/>
    <property type="match status" value="1"/>
</dbReference>
<evidence type="ECO:0000256" key="3">
    <source>
        <dbReference type="ARBA" id="ARBA00022833"/>
    </source>
</evidence>
<dbReference type="GO" id="GO:0008270">
    <property type="term" value="F:zinc ion binding"/>
    <property type="evidence" value="ECO:0007669"/>
    <property type="project" value="UniProtKB-KW"/>
</dbReference>
<dbReference type="EMBL" id="JACHFM010000005">
    <property type="protein sequence ID" value="MBB5224092.1"/>
    <property type="molecule type" value="Genomic_DNA"/>
</dbReference>
<evidence type="ECO:0000256" key="1">
    <source>
        <dbReference type="ARBA" id="ARBA00022723"/>
    </source>
</evidence>
<evidence type="ECO:0000256" key="5">
    <source>
        <dbReference type="SAM" id="MobiDB-lite"/>
    </source>
</evidence>
<proteinExistence type="predicted"/>
<dbReference type="InterPro" id="IPR048487">
    <property type="entry name" value="DksA-like_N"/>
</dbReference>
<evidence type="ECO:0000256" key="2">
    <source>
        <dbReference type="ARBA" id="ARBA00022771"/>
    </source>
</evidence>
<reference evidence="8 9" key="1">
    <citation type="submission" date="2020-08" db="EMBL/GenBank/DDBJ databases">
        <title>Genomic Encyclopedia of Type Strains, Phase IV (KMG-IV): sequencing the most valuable type-strain genomes for metagenomic binning, comparative biology and taxonomic classification.</title>
        <authorList>
            <person name="Goeker M."/>
        </authorList>
    </citation>
    <scope>NUCLEOTIDE SEQUENCE [LARGE SCALE GENOMIC DNA]</scope>
    <source>
        <strain evidence="8 9">DSM 101730</strain>
    </source>
</reference>
<sequence>MTTIDDRKAGLEARLTELQGRLVRIEDELEQPASDNFSEQATEREDDQVLEDLGASGAQEIRMIEAALDRIRRGTYGICANCGEVIEAKRLDTVPATPLCADCAAGR</sequence>
<feature type="zinc finger region" description="dksA C4-type" evidence="4">
    <location>
        <begin position="79"/>
        <end position="103"/>
    </location>
</feature>
<protein>
    <submittedName>
        <fullName evidence="8">RNA polymerase-binding transcription factor DksA</fullName>
    </submittedName>
</protein>
<comment type="caution">
    <text evidence="8">The sequence shown here is derived from an EMBL/GenBank/DDBJ whole genome shotgun (WGS) entry which is preliminary data.</text>
</comment>